<gene>
    <name evidence="2" type="ORF">Cco03nite_57060</name>
</gene>
<keyword evidence="3" id="KW-1185">Reference proteome</keyword>
<evidence type="ECO:0000313" key="2">
    <source>
        <dbReference type="EMBL" id="GIG09006.1"/>
    </source>
</evidence>
<dbReference type="EMBL" id="BONI01000056">
    <property type="protein sequence ID" value="GIG09006.1"/>
    <property type="molecule type" value="Genomic_DNA"/>
</dbReference>
<sequence length="114" mass="10830">MIPPAATAATTAFEVQLAGVPSPIFRVGREVSTAFASAGTAARPFGLPTTTWAGAGDGGAALGADDDGAAPAPAATHSPCGCSGAASDPHPAGSSAINAPATTATQERQRTAGA</sequence>
<reference evidence="2 3" key="1">
    <citation type="submission" date="2021-01" db="EMBL/GenBank/DDBJ databases">
        <title>Whole genome shotgun sequence of Catellatospora coxensis NBRC 107359.</title>
        <authorList>
            <person name="Komaki H."/>
            <person name="Tamura T."/>
        </authorList>
    </citation>
    <scope>NUCLEOTIDE SEQUENCE [LARGE SCALE GENOMIC DNA]</scope>
    <source>
        <strain evidence="2 3">NBRC 107359</strain>
    </source>
</reference>
<evidence type="ECO:0000256" key="1">
    <source>
        <dbReference type="SAM" id="MobiDB-lite"/>
    </source>
</evidence>
<organism evidence="2 3">
    <name type="scientific">Catellatospora coxensis</name>
    <dbReference type="NCBI Taxonomy" id="310354"/>
    <lineage>
        <taxon>Bacteria</taxon>
        <taxon>Bacillati</taxon>
        <taxon>Actinomycetota</taxon>
        <taxon>Actinomycetes</taxon>
        <taxon>Micromonosporales</taxon>
        <taxon>Micromonosporaceae</taxon>
        <taxon>Catellatospora</taxon>
    </lineage>
</organism>
<dbReference type="AlphaFoldDB" id="A0A8J3L5N9"/>
<accession>A0A8J3L5N9</accession>
<proteinExistence type="predicted"/>
<feature type="region of interest" description="Disordered" evidence="1">
    <location>
        <begin position="53"/>
        <end position="114"/>
    </location>
</feature>
<evidence type="ECO:0000313" key="3">
    <source>
        <dbReference type="Proteomes" id="UP000630887"/>
    </source>
</evidence>
<name>A0A8J3L5N9_9ACTN</name>
<comment type="caution">
    <text evidence="2">The sequence shown here is derived from an EMBL/GenBank/DDBJ whole genome shotgun (WGS) entry which is preliminary data.</text>
</comment>
<dbReference type="Proteomes" id="UP000630887">
    <property type="component" value="Unassembled WGS sequence"/>
</dbReference>
<protein>
    <submittedName>
        <fullName evidence="2">Uncharacterized protein</fullName>
    </submittedName>
</protein>